<evidence type="ECO:0000256" key="4">
    <source>
        <dbReference type="PIRSR" id="PIRSR001365-1"/>
    </source>
</evidence>
<dbReference type="InterPro" id="IPR002220">
    <property type="entry name" value="DapA-like"/>
</dbReference>
<feature type="active site" description="Schiff-base intermediate with substrate" evidence="4">
    <location>
        <position position="178"/>
    </location>
</feature>
<comment type="caution">
    <text evidence="6">The sequence shown here is derived from an EMBL/GenBank/DDBJ whole genome shotgun (WGS) entry which is preliminary data.</text>
</comment>
<dbReference type="GO" id="GO:0008840">
    <property type="term" value="F:4-hydroxy-tetrahydrodipicolinate synthase activity"/>
    <property type="evidence" value="ECO:0007669"/>
    <property type="project" value="TreeGrafter"/>
</dbReference>
<keyword evidence="2 3" id="KW-0456">Lyase</keyword>
<reference evidence="7" key="1">
    <citation type="submission" date="2018-09" db="EMBL/GenBank/DDBJ databases">
        <title>Acidovorax cavernicola nov. sp. isolated from Gruta de las Maravillas (Aracena, Spain).</title>
        <authorList>
            <person name="Jurado V."/>
            <person name="Gutierrez-Patricio S."/>
            <person name="Gonzalez-Pimentel J.L."/>
            <person name="Miller A.Z."/>
            <person name="Laiz L."/>
            <person name="Saiz-Jimenez C."/>
        </authorList>
    </citation>
    <scope>NUCLEOTIDE SEQUENCE [LARGE SCALE GENOMIC DNA]</scope>
    <source>
        <strain evidence="7">1011MAR3C25</strain>
    </source>
</reference>
<dbReference type="EMBL" id="QZCG01000003">
    <property type="protein sequence ID" value="RJE87266.1"/>
    <property type="molecule type" value="Genomic_DNA"/>
</dbReference>
<dbReference type="PRINTS" id="PR00146">
    <property type="entry name" value="DHPICSNTHASE"/>
</dbReference>
<feature type="active site" description="Proton donor/acceptor" evidence="4">
    <location>
        <position position="150"/>
    </location>
</feature>
<evidence type="ECO:0000256" key="1">
    <source>
        <dbReference type="ARBA" id="ARBA00007592"/>
    </source>
</evidence>
<evidence type="ECO:0000256" key="3">
    <source>
        <dbReference type="PIRNR" id="PIRNR001365"/>
    </source>
</evidence>
<evidence type="ECO:0000313" key="6">
    <source>
        <dbReference type="EMBL" id="RJE87266.1"/>
    </source>
</evidence>
<feature type="binding site" evidence="5">
    <location>
        <position position="220"/>
    </location>
    <ligand>
        <name>pyruvate</name>
        <dbReference type="ChEBI" id="CHEBI:15361"/>
    </ligand>
</feature>
<dbReference type="Pfam" id="PF00701">
    <property type="entry name" value="DHDPS"/>
    <property type="match status" value="1"/>
</dbReference>
<dbReference type="PIRSF" id="PIRSF001365">
    <property type="entry name" value="DHDPS"/>
    <property type="match status" value="1"/>
</dbReference>
<dbReference type="Proteomes" id="UP000284202">
    <property type="component" value="Unassembled WGS sequence"/>
</dbReference>
<accession>A0A418T259</accession>
<feature type="binding site" evidence="5">
    <location>
        <position position="63"/>
    </location>
    <ligand>
        <name>pyruvate</name>
        <dbReference type="ChEBI" id="CHEBI:15361"/>
    </ligand>
</feature>
<dbReference type="SUPFAM" id="SSF51569">
    <property type="entry name" value="Aldolase"/>
    <property type="match status" value="1"/>
</dbReference>
<protein>
    <submittedName>
        <fullName evidence="6">Dihydrodipicolinate synthase family protein</fullName>
    </submittedName>
</protein>
<dbReference type="AlphaFoldDB" id="A0A418T259"/>
<dbReference type="PANTHER" id="PTHR12128:SF66">
    <property type="entry name" value="4-HYDROXY-2-OXOGLUTARATE ALDOLASE, MITOCHONDRIAL"/>
    <property type="match status" value="1"/>
</dbReference>
<dbReference type="PANTHER" id="PTHR12128">
    <property type="entry name" value="DIHYDRODIPICOLINATE SYNTHASE"/>
    <property type="match status" value="1"/>
</dbReference>
<dbReference type="InterPro" id="IPR013785">
    <property type="entry name" value="Aldolase_TIM"/>
</dbReference>
<proteinExistence type="inferred from homology"/>
<evidence type="ECO:0000256" key="5">
    <source>
        <dbReference type="PIRSR" id="PIRSR001365-2"/>
    </source>
</evidence>
<evidence type="ECO:0000256" key="2">
    <source>
        <dbReference type="ARBA" id="ARBA00023239"/>
    </source>
</evidence>
<evidence type="ECO:0000313" key="7">
    <source>
        <dbReference type="Proteomes" id="UP000284202"/>
    </source>
</evidence>
<comment type="similarity">
    <text evidence="1 3">Belongs to the DapA family.</text>
</comment>
<organism evidence="6 7">
    <name type="scientific">Paracoccus onubensis</name>
    <dbReference type="NCBI Taxonomy" id="1675788"/>
    <lineage>
        <taxon>Bacteria</taxon>
        <taxon>Pseudomonadati</taxon>
        <taxon>Pseudomonadota</taxon>
        <taxon>Alphaproteobacteria</taxon>
        <taxon>Rhodobacterales</taxon>
        <taxon>Paracoccaceae</taxon>
        <taxon>Paracoccus</taxon>
    </lineage>
</organism>
<keyword evidence="7" id="KW-1185">Reference proteome</keyword>
<dbReference type="OrthoDB" id="7431780at2"/>
<dbReference type="SMART" id="SM01130">
    <property type="entry name" value="DHDPS"/>
    <property type="match status" value="1"/>
</dbReference>
<dbReference type="CDD" id="cd00408">
    <property type="entry name" value="DHDPS-like"/>
    <property type="match status" value="1"/>
</dbReference>
<sequence>MYRVANLINQKGQGVSKNDWSGVLTAAITPFDADGQVDEKALHAHLDRMLAAGVAGFVVSGSTGEYYSMSADERKALFSLVADRYGDRAMLIAGTSSLNHADTLELTRHAKEIGFDGCMLLPPVYCLPTAAEIRAAVAEVAGIGLPVMLYNNPARVGVNLTPALTAELAAIPNVVAYKESARDLYAVAETYYATRDKLRHFAGLEPYLSSLLSRGASGSVSTISNICAAEVVATYDAYRAGDLEEMSRNQQIIDQLYHLMARSGLSNFAFVKAGMAALGLNGGTVRRPHKAAEAEAIAEIGKGIRAIYAAAGKAVPQ</sequence>
<gene>
    <name evidence="6" type="ORF">D3P04_05880</name>
</gene>
<dbReference type="Gene3D" id="3.20.20.70">
    <property type="entry name" value="Aldolase class I"/>
    <property type="match status" value="1"/>
</dbReference>
<name>A0A418T259_9RHOB</name>